<organism evidence="1 2">
    <name type="scientific">Panagrolaimus sp. PS1159</name>
    <dbReference type="NCBI Taxonomy" id="55785"/>
    <lineage>
        <taxon>Eukaryota</taxon>
        <taxon>Metazoa</taxon>
        <taxon>Ecdysozoa</taxon>
        <taxon>Nematoda</taxon>
        <taxon>Chromadorea</taxon>
        <taxon>Rhabditida</taxon>
        <taxon>Tylenchina</taxon>
        <taxon>Panagrolaimomorpha</taxon>
        <taxon>Panagrolaimoidea</taxon>
        <taxon>Panagrolaimidae</taxon>
        <taxon>Panagrolaimus</taxon>
    </lineage>
</organism>
<evidence type="ECO:0000313" key="2">
    <source>
        <dbReference type="WBParaSite" id="PS1159_v2.g16004.t1"/>
    </source>
</evidence>
<sequence>MSLKISTIQIFCLLFIGYFEYSDAIWTKNLSSDLRRYSNAFGSLADKYANVKMSRKEIINELQGLSRKA</sequence>
<dbReference type="WBParaSite" id="PS1159_v2.g16004.t1">
    <property type="protein sequence ID" value="PS1159_v2.g16004.t1"/>
    <property type="gene ID" value="PS1159_v2.g16004"/>
</dbReference>
<proteinExistence type="predicted"/>
<protein>
    <submittedName>
        <fullName evidence="2">Uncharacterized protein</fullName>
    </submittedName>
</protein>
<name>A0AC35FCE2_9BILA</name>
<accession>A0AC35FCE2</accession>
<evidence type="ECO:0000313" key="1">
    <source>
        <dbReference type="Proteomes" id="UP000887580"/>
    </source>
</evidence>
<dbReference type="Proteomes" id="UP000887580">
    <property type="component" value="Unplaced"/>
</dbReference>
<reference evidence="2" key="1">
    <citation type="submission" date="2022-11" db="UniProtKB">
        <authorList>
            <consortium name="WormBaseParasite"/>
        </authorList>
    </citation>
    <scope>IDENTIFICATION</scope>
</reference>